<dbReference type="PATRIC" id="fig|442.8.peg.2332"/>
<dbReference type="EMBL" id="LHZG01000162">
    <property type="protein sequence ID" value="KXV18834.1"/>
    <property type="molecule type" value="Genomic_DNA"/>
</dbReference>
<protein>
    <recommendedName>
        <fullName evidence="3">Tyr recombinase domain-containing protein</fullName>
    </recommendedName>
</protein>
<organism evidence="4 5">
    <name type="scientific">Gluconobacter oxydans</name>
    <name type="common">Gluconobacter suboxydans</name>
    <dbReference type="NCBI Taxonomy" id="442"/>
    <lineage>
        <taxon>Bacteria</taxon>
        <taxon>Pseudomonadati</taxon>
        <taxon>Pseudomonadota</taxon>
        <taxon>Alphaproteobacteria</taxon>
        <taxon>Acetobacterales</taxon>
        <taxon>Acetobacteraceae</taxon>
        <taxon>Gluconobacter</taxon>
    </lineage>
</organism>
<dbReference type="GO" id="GO:0006310">
    <property type="term" value="P:DNA recombination"/>
    <property type="evidence" value="ECO:0007669"/>
    <property type="project" value="UniProtKB-KW"/>
</dbReference>
<dbReference type="InterPro" id="IPR010998">
    <property type="entry name" value="Integrase_recombinase_N"/>
</dbReference>
<accession>A0A149RWN6</accession>
<reference evidence="4 5" key="1">
    <citation type="submission" date="2015-06" db="EMBL/GenBank/DDBJ databases">
        <title>Improved classification and identification of acetic acid bacteria using matrix-assisted laser desorption/ionization time-of-flight mass spectrometry; Gluconobacter nephelii and Gluconobacter uchimurae are later heterotypic synonyms of Gluconobacter japonicus and Gluconobacter oxydans, respectively.</title>
        <authorList>
            <person name="Li L."/>
            <person name="Cleenwerck I."/>
            <person name="De Vuyst L."/>
            <person name="Vandamme P."/>
        </authorList>
    </citation>
    <scope>NUCLEOTIDE SEQUENCE [LARGE SCALE GENOMIC DNA]</scope>
    <source>
        <strain evidence="4 5">LMG 1676</strain>
    </source>
</reference>
<evidence type="ECO:0000313" key="4">
    <source>
        <dbReference type="EMBL" id="KXV18834.1"/>
    </source>
</evidence>
<evidence type="ECO:0000313" key="5">
    <source>
        <dbReference type="Proteomes" id="UP000075655"/>
    </source>
</evidence>
<evidence type="ECO:0000256" key="2">
    <source>
        <dbReference type="ARBA" id="ARBA00023172"/>
    </source>
</evidence>
<name>A0A149RWN6_GLUOY</name>
<proteinExistence type="predicted"/>
<gene>
    <name evidence="4" type="ORF">AD934_06730</name>
</gene>
<comment type="caution">
    <text evidence="4">The sequence shown here is derived from an EMBL/GenBank/DDBJ whole genome shotgun (WGS) entry which is preliminary data.</text>
</comment>
<sequence>MTMHHLTLRGRTYCVRFIIPKDRWFDVGKATGSTTGRRRDIVRTLGTQCRFEALRRRDAAISAICNHLNQVLQEADMEPLGSGWIPQWSSDASNGEPPLATTNKACIRPSSADAIMTKTPERRALERWQRQEEPECLGVLLTRWHRELDGQVTNELLDRHRLSLRYLGEFLLGQGAGDPMAHVLSLRLSDVTKREVSGFREWMIQTKGIQPLTAGFRLSCLKSFWDWSSDAGLMDGPNPWQGAARGLKRRAEKTLKPNGEKRPFTEAELLALLSADPQTNRNGKWGPAIHDTFRLGLLTGARQNELASLTVARVIQSERPDVLWGIRVTADVGKTKSAIRQIPLHPIARAIVERRLKALPHGIGQDALLFPECVPGGRDEKHGHYLSKRFATFRQAILGKDSPTDFHSTRRCFATFMATALANGVSECSELVRDHLIGHKPMALGSNTYAAKDLGWDLYSRAVLGMIEKGIPEEVREAI</sequence>
<feature type="domain" description="Tyr recombinase" evidence="3">
    <location>
        <begin position="259"/>
        <end position="463"/>
    </location>
</feature>
<dbReference type="AlphaFoldDB" id="A0A149RWN6"/>
<dbReference type="InterPro" id="IPR011010">
    <property type="entry name" value="DNA_brk_join_enz"/>
</dbReference>
<evidence type="ECO:0000256" key="1">
    <source>
        <dbReference type="ARBA" id="ARBA00023125"/>
    </source>
</evidence>
<evidence type="ECO:0000259" key="3">
    <source>
        <dbReference type="PROSITE" id="PS51898"/>
    </source>
</evidence>
<dbReference type="GO" id="GO:0015074">
    <property type="term" value="P:DNA integration"/>
    <property type="evidence" value="ECO:0007669"/>
    <property type="project" value="InterPro"/>
</dbReference>
<dbReference type="Proteomes" id="UP000075655">
    <property type="component" value="Unassembled WGS sequence"/>
</dbReference>
<dbReference type="Gene3D" id="1.10.443.10">
    <property type="entry name" value="Intergrase catalytic core"/>
    <property type="match status" value="1"/>
</dbReference>
<keyword evidence="1" id="KW-0238">DNA-binding</keyword>
<dbReference type="Gene3D" id="1.10.150.130">
    <property type="match status" value="1"/>
</dbReference>
<dbReference type="SUPFAM" id="SSF56349">
    <property type="entry name" value="DNA breaking-rejoining enzymes"/>
    <property type="match status" value="1"/>
</dbReference>
<dbReference type="PROSITE" id="PS51898">
    <property type="entry name" value="TYR_RECOMBINASE"/>
    <property type="match status" value="1"/>
</dbReference>
<dbReference type="InterPro" id="IPR002104">
    <property type="entry name" value="Integrase_catalytic"/>
</dbReference>
<dbReference type="GO" id="GO:0003677">
    <property type="term" value="F:DNA binding"/>
    <property type="evidence" value="ECO:0007669"/>
    <property type="project" value="UniProtKB-KW"/>
</dbReference>
<keyword evidence="2" id="KW-0233">DNA recombination</keyword>
<dbReference type="InterPro" id="IPR013762">
    <property type="entry name" value="Integrase-like_cat_sf"/>
</dbReference>